<reference evidence="2" key="1">
    <citation type="submission" date="2014-11" db="EMBL/GenBank/DDBJ databases">
        <authorList>
            <person name="Amaro Gonzalez C."/>
        </authorList>
    </citation>
    <scope>NUCLEOTIDE SEQUENCE</scope>
</reference>
<proteinExistence type="predicted"/>
<feature type="region of interest" description="Disordered" evidence="1">
    <location>
        <begin position="1"/>
        <end position="29"/>
    </location>
</feature>
<evidence type="ECO:0000256" key="1">
    <source>
        <dbReference type="SAM" id="MobiDB-lite"/>
    </source>
</evidence>
<dbReference type="EMBL" id="GBXM01021281">
    <property type="protein sequence ID" value="JAH87296.1"/>
    <property type="molecule type" value="Transcribed_RNA"/>
</dbReference>
<sequence>MRHLPCSKTQLKQPMSFSGPKSEMFSTGQVNLNMPFTSCRQD</sequence>
<feature type="compositionally biased region" description="Polar residues" evidence="1">
    <location>
        <begin position="7"/>
        <end position="16"/>
    </location>
</feature>
<protein>
    <submittedName>
        <fullName evidence="2">Uncharacterized protein</fullName>
    </submittedName>
</protein>
<evidence type="ECO:0000313" key="2">
    <source>
        <dbReference type="EMBL" id="JAH87296.1"/>
    </source>
</evidence>
<organism evidence="2">
    <name type="scientific">Anguilla anguilla</name>
    <name type="common">European freshwater eel</name>
    <name type="synonym">Muraena anguilla</name>
    <dbReference type="NCBI Taxonomy" id="7936"/>
    <lineage>
        <taxon>Eukaryota</taxon>
        <taxon>Metazoa</taxon>
        <taxon>Chordata</taxon>
        <taxon>Craniata</taxon>
        <taxon>Vertebrata</taxon>
        <taxon>Euteleostomi</taxon>
        <taxon>Actinopterygii</taxon>
        <taxon>Neopterygii</taxon>
        <taxon>Teleostei</taxon>
        <taxon>Anguilliformes</taxon>
        <taxon>Anguillidae</taxon>
        <taxon>Anguilla</taxon>
    </lineage>
</organism>
<reference evidence="2" key="2">
    <citation type="journal article" date="2015" name="Fish Shellfish Immunol.">
        <title>Early steps in the European eel (Anguilla anguilla)-Vibrio vulnificus interaction in the gills: Role of the RtxA13 toxin.</title>
        <authorList>
            <person name="Callol A."/>
            <person name="Pajuelo D."/>
            <person name="Ebbesson L."/>
            <person name="Teles M."/>
            <person name="MacKenzie S."/>
            <person name="Amaro C."/>
        </authorList>
    </citation>
    <scope>NUCLEOTIDE SEQUENCE</scope>
</reference>
<dbReference type="AlphaFoldDB" id="A0A0E9WAJ1"/>
<accession>A0A0E9WAJ1</accession>
<name>A0A0E9WAJ1_ANGAN</name>